<dbReference type="AlphaFoldDB" id="A0A0C3N9X1"/>
<reference evidence="2 3" key="1">
    <citation type="submission" date="2014-04" db="EMBL/GenBank/DDBJ databases">
        <authorList>
            <consortium name="DOE Joint Genome Institute"/>
            <person name="Kuo A."/>
            <person name="Kohler A."/>
            <person name="Costa M.D."/>
            <person name="Nagy L.G."/>
            <person name="Floudas D."/>
            <person name="Copeland A."/>
            <person name="Barry K.W."/>
            <person name="Cichocki N."/>
            <person name="Veneault-Fourrey C."/>
            <person name="LaButti K."/>
            <person name="Lindquist E.A."/>
            <person name="Lipzen A."/>
            <person name="Lundell T."/>
            <person name="Morin E."/>
            <person name="Murat C."/>
            <person name="Sun H."/>
            <person name="Tunlid A."/>
            <person name="Henrissat B."/>
            <person name="Grigoriev I.V."/>
            <person name="Hibbett D.S."/>
            <person name="Martin F."/>
            <person name="Nordberg H.P."/>
            <person name="Cantor M.N."/>
            <person name="Hua S.X."/>
        </authorList>
    </citation>
    <scope>NUCLEOTIDE SEQUENCE [LARGE SCALE GENOMIC DNA]</scope>
    <source>
        <strain evidence="2 3">Marx 270</strain>
    </source>
</reference>
<accession>A0A0C3N9X1</accession>
<organism evidence="2 3">
    <name type="scientific">Pisolithus tinctorius Marx 270</name>
    <dbReference type="NCBI Taxonomy" id="870435"/>
    <lineage>
        <taxon>Eukaryota</taxon>
        <taxon>Fungi</taxon>
        <taxon>Dikarya</taxon>
        <taxon>Basidiomycota</taxon>
        <taxon>Agaricomycotina</taxon>
        <taxon>Agaricomycetes</taxon>
        <taxon>Agaricomycetidae</taxon>
        <taxon>Boletales</taxon>
        <taxon>Sclerodermatineae</taxon>
        <taxon>Pisolithaceae</taxon>
        <taxon>Pisolithus</taxon>
    </lineage>
</organism>
<dbReference type="InParanoid" id="A0A0C3N9X1"/>
<keyword evidence="3" id="KW-1185">Reference proteome</keyword>
<evidence type="ECO:0000256" key="1">
    <source>
        <dbReference type="SAM" id="MobiDB-lite"/>
    </source>
</evidence>
<dbReference type="OrthoDB" id="2665685at2759"/>
<reference evidence="3" key="2">
    <citation type="submission" date="2015-01" db="EMBL/GenBank/DDBJ databases">
        <title>Evolutionary Origins and Diversification of the Mycorrhizal Mutualists.</title>
        <authorList>
            <consortium name="DOE Joint Genome Institute"/>
            <consortium name="Mycorrhizal Genomics Consortium"/>
            <person name="Kohler A."/>
            <person name="Kuo A."/>
            <person name="Nagy L.G."/>
            <person name="Floudas D."/>
            <person name="Copeland A."/>
            <person name="Barry K.W."/>
            <person name="Cichocki N."/>
            <person name="Veneault-Fourrey C."/>
            <person name="LaButti K."/>
            <person name="Lindquist E.A."/>
            <person name="Lipzen A."/>
            <person name="Lundell T."/>
            <person name="Morin E."/>
            <person name="Murat C."/>
            <person name="Riley R."/>
            <person name="Ohm R."/>
            <person name="Sun H."/>
            <person name="Tunlid A."/>
            <person name="Henrissat B."/>
            <person name="Grigoriev I.V."/>
            <person name="Hibbett D.S."/>
            <person name="Martin F."/>
        </authorList>
    </citation>
    <scope>NUCLEOTIDE SEQUENCE [LARGE SCALE GENOMIC DNA]</scope>
    <source>
        <strain evidence="3">Marx 270</strain>
    </source>
</reference>
<dbReference type="HOGENOM" id="CLU_090733_0_0_1"/>
<sequence length="207" mass="23887">MGATRTARKQDKQHAATERWLSKPGVREEQREKARLRAARNRTKKLVTESEDTTRNPTPTSAVGASPDPEPNSYLHPSALSEPPPLEKVRQLITNWQSEWGTESTWPKKFHDQLRHAQGRGRLATDSFFSQCEAHVEEGRRLVWILRNIARKGFRGMGYRAADLYEQVFDLLTSLLTELRFFEVKLDDYAPISPLSRISEARYYFTV</sequence>
<evidence type="ECO:0000313" key="3">
    <source>
        <dbReference type="Proteomes" id="UP000054217"/>
    </source>
</evidence>
<feature type="region of interest" description="Disordered" evidence="1">
    <location>
        <begin position="1"/>
        <end position="82"/>
    </location>
</feature>
<dbReference type="EMBL" id="KN832383">
    <property type="protein sequence ID" value="KIN92780.1"/>
    <property type="molecule type" value="Genomic_DNA"/>
</dbReference>
<name>A0A0C3N9X1_PISTI</name>
<dbReference type="Proteomes" id="UP000054217">
    <property type="component" value="Unassembled WGS sequence"/>
</dbReference>
<evidence type="ECO:0000313" key="2">
    <source>
        <dbReference type="EMBL" id="KIN92780.1"/>
    </source>
</evidence>
<gene>
    <name evidence="2" type="ORF">M404DRAFT_36726</name>
</gene>
<feature type="compositionally biased region" description="Basic and acidic residues" evidence="1">
    <location>
        <begin position="8"/>
        <end position="35"/>
    </location>
</feature>
<feature type="compositionally biased region" description="Basic residues" evidence="1">
    <location>
        <begin position="36"/>
        <end position="45"/>
    </location>
</feature>
<proteinExistence type="predicted"/>
<protein>
    <submittedName>
        <fullName evidence="2">Uncharacterized protein</fullName>
    </submittedName>
</protein>